<feature type="domain" description="DUF1653" evidence="1">
    <location>
        <begin position="12"/>
        <end position="75"/>
    </location>
</feature>
<keyword evidence="3" id="KW-1185">Reference proteome</keyword>
<protein>
    <recommendedName>
        <fullName evidence="1">DUF1653 domain-containing protein</fullName>
    </recommendedName>
</protein>
<sequence length="82" mass="9347">MTNDPIDSFRPGVYRHYKGQQYLALGLARADETDETVVVYVRLYPRDGMPMNTRLLRIWNETVETDAGVVPRFAYVGPQSPA</sequence>
<dbReference type="EMBL" id="NEVP01000001">
    <property type="protein sequence ID" value="OZI55087.1"/>
    <property type="molecule type" value="Genomic_DNA"/>
</dbReference>
<dbReference type="Pfam" id="PF07866">
    <property type="entry name" value="DUF1653"/>
    <property type="match status" value="1"/>
</dbReference>
<gene>
    <name evidence="2" type="ORF">CAL25_01345</name>
</gene>
<evidence type="ECO:0000313" key="3">
    <source>
        <dbReference type="Proteomes" id="UP000216913"/>
    </source>
</evidence>
<dbReference type="InterPro" id="IPR023387">
    <property type="entry name" value="DUF1653-like_dom"/>
</dbReference>
<evidence type="ECO:0000313" key="2">
    <source>
        <dbReference type="EMBL" id="OZI55087.1"/>
    </source>
</evidence>
<dbReference type="OrthoDB" id="371169at2"/>
<comment type="caution">
    <text evidence="2">The sequence shown here is derived from an EMBL/GenBank/DDBJ whole genome shotgun (WGS) entry which is preliminary data.</text>
</comment>
<dbReference type="Proteomes" id="UP000216913">
    <property type="component" value="Unassembled WGS sequence"/>
</dbReference>
<organism evidence="2 3">
    <name type="scientific">Bordetella genomosp. 5</name>
    <dbReference type="NCBI Taxonomy" id="1395608"/>
    <lineage>
        <taxon>Bacteria</taxon>
        <taxon>Pseudomonadati</taxon>
        <taxon>Pseudomonadota</taxon>
        <taxon>Betaproteobacteria</taxon>
        <taxon>Burkholderiales</taxon>
        <taxon>Alcaligenaceae</taxon>
        <taxon>Bordetella</taxon>
    </lineage>
</organism>
<dbReference type="RefSeq" id="WP_094798143.1">
    <property type="nucleotide sequence ID" value="NZ_NEVN01000013.1"/>
</dbReference>
<dbReference type="InterPro" id="IPR037135">
    <property type="entry name" value="DUF1653-like_dom_sf"/>
</dbReference>
<proteinExistence type="predicted"/>
<reference evidence="2 3" key="1">
    <citation type="submission" date="2017-05" db="EMBL/GenBank/DDBJ databases">
        <title>Complete and WGS of Bordetella genogroups.</title>
        <authorList>
            <person name="Spilker T."/>
            <person name="LiPuma J."/>
        </authorList>
    </citation>
    <scope>NUCLEOTIDE SEQUENCE [LARGE SCALE GENOMIC DNA]</scope>
    <source>
        <strain evidence="2 3">AU10456</strain>
    </source>
</reference>
<dbReference type="Gene3D" id="2.30.30.320">
    <property type="entry name" value="DUF1653-like domain"/>
    <property type="match status" value="1"/>
</dbReference>
<accession>A0A261U0S1</accession>
<name>A0A261U0S1_9BORD</name>
<evidence type="ECO:0000259" key="1">
    <source>
        <dbReference type="Pfam" id="PF07866"/>
    </source>
</evidence>
<dbReference type="AlphaFoldDB" id="A0A261U0S1"/>